<dbReference type="Proteomes" id="UP000001646">
    <property type="component" value="Unplaced"/>
</dbReference>
<dbReference type="GeneTree" id="ENSGT00390000010209"/>
<gene>
    <name evidence="8" type="primary">CDCP1</name>
</gene>
<reference evidence="8" key="2">
    <citation type="submission" date="2025-08" db="UniProtKB">
        <authorList>
            <consortium name="Ensembl"/>
        </authorList>
    </citation>
    <scope>IDENTIFICATION</scope>
</reference>
<dbReference type="InterPro" id="IPR056266">
    <property type="entry name" value="CDCP1_CUB_3rd_6th"/>
</dbReference>
<accession>H9G8E5</accession>
<proteinExistence type="predicted"/>
<dbReference type="RefSeq" id="XP_008120056.1">
    <property type="nucleotide sequence ID" value="XM_008121849.2"/>
</dbReference>
<feature type="domain" description="CDCP1 third and sixth CUB" evidence="4">
    <location>
        <begin position="213"/>
        <end position="312"/>
    </location>
</feature>
<dbReference type="Pfam" id="PF23667">
    <property type="entry name" value="CUB_CDCP1_1"/>
    <property type="match status" value="1"/>
</dbReference>
<evidence type="ECO:0000313" key="9">
    <source>
        <dbReference type="Proteomes" id="UP000001646"/>
    </source>
</evidence>
<feature type="chain" id="PRO_5003620339" evidence="3">
    <location>
        <begin position="27"/>
        <end position="833"/>
    </location>
</feature>
<dbReference type="Pfam" id="PF23665">
    <property type="entry name" value="CDCP1_CUB_6"/>
    <property type="match status" value="2"/>
</dbReference>
<dbReference type="GeneID" id="100559560"/>
<feature type="transmembrane region" description="Helical" evidence="2">
    <location>
        <begin position="658"/>
        <end position="681"/>
    </location>
</feature>
<dbReference type="PANTHER" id="PTHR14477:SF1">
    <property type="entry name" value="CUB DOMAIN-CONTAINING PROTEIN 1"/>
    <property type="match status" value="1"/>
</dbReference>
<evidence type="ECO:0000259" key="6">
    <source>
        <dbReference type="Pfam" id="PF23668"/>
    </source>
</evidence>
<evidence type="ECO:0000256" key="1">
    <source>
        <dbReference type="SAM" id="MobiDB-lite"/>
    </source>
</evidence>
<evidence type="ECO:0000256" key="2">
    <source>
        <dbReference type="SAM" id="Phobius"/>
    </source>
</evidence>
<feature type="compositionally biased region" description="Low complexity" evidence="1">
    <location>
        <begin position="807"/>
        <end position="819"/>
    </location>
</feature>
<dbReference type="InterPro" id="IPR056269">
    <property type="entry name" value="CUB_CDCP1_2nd_5th"/>
</dbReference>
<evidence type="ECO:0000259" key="5">
    <source>
        <dbReference type="Pfam" id="PF23667"/>
    </source>
</evidence>
<dbReference type="Pfam" id="PF25142">
    <property type="entry name" value="CUB_CDCP1_4th"/>
    <property type="match status" value="1"/>
</dbReference>
<dbReference type="InterPro" id="IPR038811">
    <property type="entry name" value="CDCP1"/>
</dbReference>
<dbReference type="OrthoDB" id="8960034at2759"/>
<organism evidence="8 9">
    <name type="scientific">Anolis carolinensis</name>
    <name type="common">Green anole</name>
    <name type="synonym">American chameleon</name>
    <dbReference type="NCBI Taxonomy" id="28377"/>
    <lineage>
        <taxon>Eukaryota</taxon>
        <taxon>Metazoa</taxon>
        <taxon>Chordata</taxon>
        <taxon>Craniata</taxon>
        <taxon>Vertebrata</taxon>
        <taxon>Euteleostomi</taxon>
        <taxon>Lepidosauria</taxon>
        <taxon>Squamata</taxon>
        <taxon>Bifurcata</taxon>
        <taxon>Unidentata</taxon>
        <taxon>Episquamata</taxon>
        <taxon>Toxicofera</taxon>
        <taxon>Iguania</taxon>
        <taxon>Dactyloidae</taxon>
        <taxon>Anolis</taxon>
    </lineage>
</organism>
<dbReference type="Pfam" id="PF23668">
    <property type="entry name" value="CUB_CDCP1_2"/>
    <property type="match status" value="2"/>
</dbReference>
<keyword evidence="9" id="KW-1185">Reference proteome</keyword>
<feature type="signal peptide" evidence="3">
    <location>
        <begin position="1"/>
        <end position="26"/>
    </location>
</feature>
<protein>
    <submittedName>
        <fullName evidence="8">CUB domain containing protein 1</fullName>
    </submittedName>
</protein>
<keyword evidence="2" id="KW-0472">Membrane</keyword>
<feature type="domain" description="CDCP1 first CUB" evidence="5">
    <location>
        <begin position="28"/>
        <end position="95"/>
    </location>
</feature>
<dbReference type="eggNOG" id="ENOG502QVKN">
    <property type="taxonomic scope" value="Eukaryota"/>
</dbReference>
<feature type="domain" description="CDCP1 second and fifth CUB" evidence="6">
    <location>
        <begin position="105"/>
        <end position="206"/>
    </location>
</feature>
<feature type="region of interest" description="Disordered" evidence="1">
    <location>
        <begin position="797"/>
        <end position="833"/>
    </location>
</feature>
<dbReference type="KEGG" id="acs:100559560"/>
<keyword evidence="2" id="KW-0812">Transmembrane</keyword>
<dbReference type="PANTHER" id="PTHR14477">
    <property type="entry name" value="CUB DOMAIN-CONTAINING PROTEIN 1"/>
    <property type="match status" value="1"/>
</dbReference>
<dbReference type="InterPro" id="IPR056965">
    <property type="entry name" value="CUB_CDCP1_4th"/>
</dbReference>
<feature type="region of interest" description="Disordered" evidence="1">
    <location>
        <begin position="761"/>
        <end position="780"/>
    </location>
</feature>
<feature type="domain" description="CDCP1 third and sixth CUB" evidence="4">
    <location>
        <begin position="536"/>
        <end position="648"/>
    </location>
</feature>
<keyword evidence="2" id="KW-1133">Transmembrane helix</keyword>
<sequence>MAPEQRMPFLFLLVAAGLILVQGAGAFEINLFRIYNVTIRIKPASPVLKTCPIRTGGKSYYSEQKINPGERPDFTFECSTPERHWVLVVEKNIDCMSGQCPFGDVLLQPFGLPSLNRTFVWDVKVDQLSGIELKFSPSIKQIPPGDTCSDQVLYNIGSRLDRNRVNIGNFCRNGSVSRVKVQGGVILTLQIPWNSKVNTSGFKLENRSSIQRLCIIESMFQNESSTTLMSANYPLGFPEDELMTWQFVIPPNLRASVFIKDYIKPNCARKFVKLELYSGREKGFALDKGQSVNVPGSFELSLQGCDQIDENPGVLSVLFDVTAHYPKNEENVTFILDLRKEKNMNLTIYSKPTRPESFLKHEQGCLICIDSSKDCKPNVTLESAYKYSVIFMCRNLENIRIIAEKSIVCWNARTCHKDFSLVVPQSLTQLPILVEKFIWKLRAPKGLNLEIRSPILKLKQHIPQKNQLCRGSYSYVINGTTPGRIMNFGHFCPGGAIEKIVTADNVTITLKTYGNEWFTESQKQDLHLSFVPCITEDCIFSLTPDPKAKVYLETPDWLGGFPAHKSVYWNISVPRKRVGQLNFLSEWMGVTCEENRAHIYIREHNPGAKEMVCRDDEKLPRTLEMHDHFWVNITNCKPAAGKLLSMHFMVTLVEKNSALPIIIGAVVAVIAVLAVIGLIIFCKKKKKNEKKEGPTPMVGVYNTNVNTQLPVRKGLFKKDRKNNESHIYAVIDEAMVYGHLLDTSTIPETAEVGVYQPFSGPMSIHPPSPPPLRKASKEPNMEESSFMLMTDNENYTFTHRSSREPQSNGNVNVSGNVGSKPLLEDNGQENSAL</sequence>
<dbReference type="STRING" id="28377.ENSACAP00000003926"/>
<reference evidence="8" key="3">
    <citation type="submission" date="2025-09" db="UniProtKB">
        <authorList>
            <consortium name="Ensembl"/>
        </authorList>
    </citation>
    <scope>IDENTIFICATION</scope>
</reference>
<feature type="domain" description="CDCP1 fourth CUB" evidence="7">
    <location>
        <begin position="334"/>
        <end position="420"/>
    </location>
</feature>
<dbReference type="CTD" id="64866"/>
<evidence type="ECO:0000313" key="8">
    <source>
        <dbReference type="Ensembl" id="ENSACAP00000003926.3"/>
    </source>
</evidence>
<dbReference type="Ensembl" id="ENSACAT00000004018.4">
    <property type="protein sequence ID" value="ENSACAP00000003926.3"/>
    <property type="gene ID" value="ENSACAG00000004040.4"/>
</dbReference>
<keyword evidence="3" id="KW-0732">Signal</keyword>
<dbReference type="Bgee" id="ENSACAG00000004040">
    <property type="expression patterns" value="Expressed in dewlap and 8 other cell types or tissues"/>
</dbReference>
<evidence type="ECO:0000259" key="4">
    <source>
        <dbReference type="Pfam" id="PF23665"/>
    </source>
</evidence>
<dbReference type="HOGENOM" id="CLU_007498_0_0_1"/>
<dbReference type="InParanoid" id="H9G8E5"/>
<feature type="domain" description="CDCP1 second and fifth CUB" evidence="6">
    <location>
        <begin position="425"/>
        <end position="522"/>
    </location>
</feature>
<evidence type="ECO:0000259" key="7">
    <source>
        <dbReference type="Pfam" id="PF25142"/>
    </source>
</evidence>
<dbReference type="InterPro" id="IPR056268">
    <property type="entry name" value="CUB_CDCP1_1st"/>
</dbReference>
<name>H9G8E5_ANOCA</name>
<dbReference type="AlphaFoldDB" id="H9G8E5"/>
<reference evidence="8" key="1">
    <citation type="submission" date="2009-12" db="EMBL/GenBank/DDBJ databases">
        <title>The Genome Sequence of Anolis carolinensis (Green Anole Lizard).</title>
        <authorList>
            <consortium name="The Genome Sequencing Platform"/>
            <person name="Di Palma F."/>
            <person name="Alfoldi J."/>
            <person name="Heiman D."/>
            <person name="Young S."/>
            <person name="Grabherr M."/>
            <person name="Johnson J."/>
            <person name="Lander E.S."/>
            <person name="Lindblad-Toh K."/>
        </authorList>
    </citation>
    <scope>NUCLEOTIDE SEQUENCE [LARGE SCALE GENOMIC DNA]</scope>
    <source>
        <strain evidence="8">JBL SC #1</strain>
    </source>
</reference>
<evidence type="ECO:0000256" key="3">
    <source>
        <dbReference type="SAM" id="SignalP"/>
    </source>
</evidence>